<dbReference type="GeneID" id="25413793"/>
<feature type="compositionally biased region" description="Low complexity" evidence="1">
    <location>
        <begin position="66"/>
        <end position="88"/>
    </location>
</feature>
<protein>
    <submittedName>
        <fullName evidence="3">Uncharacterized protein</fullName>
    </submittedName>
</protein>
<keyword evidence="2" id="KW-0812">Transmembrane</keyword>
<keyword evidence="2" id="KW-1133">Transmembrane helix</keyword>
<gene>
    <name evidence="3" type="ORF">M436DRAFT_65034</name>
</gene>
<dbReference type="EMBL" id="KL584712">
    <property type="protein sequence ID" value="KEQ72269.1"/>
    <property type="molecule type" value="Genomic_DNA"/>
</dbReference>
<feature type="region of interest" description="Disordered" evidence="1">
    <location>
        <begin position="1"/>
        <end position="104"/>
    </location>
</feature>
<evidence type="ECO:0000256" key="2">
    <source>
        <dbReference type="SAM" id="Phobius"/>
    </source>
</evidence>
<dbReference type="RefSeq" id="XP_013426353.1">
    <property type="nucleotide sequence ID" value="XM_013570899.1"/>
</dbReference>
<feature type="compositionally biased region" description="Low complexity" evidence="1">
    <location>
        <begin position="33"/>
        <end position="44"/>
    </location>
</feature>
<feature type="compositionally biased region" description="Polar residues" evidence="1">
    <location>
        <begin position="20"/>
        <end position="31"/>
    </location>
</feature>
<evidence type="ECO:0000256" key="1">
    <source>
        <dbReference type="SAM" id="MobiDB-lite"/>
    </source>
</evidence>
<feature type="transmembrane region" description="Helical" evidence="2">
    <location>
        <begin position="113"/>
        <end position="133"/>
    </location>
</feature>
<evidence type="ECO:0000313" key="3">
    <source>
        <dbReference type="EMBL" id="KEQ72269.1"/>
    </source>
</evidence>
<dbReference type="AlphaFoldDB" id="A0A074WKY7"/>
<name>A0A074WKY7_9PEZI</name>
<keyword evidence="2" id="KW-0472">Membrane</keyword>
<evidence type="ECO:0000313" key="4">
    <source>
        <dbReference type="Proteomes" id="UP000027730"/>
    </source>
</evidence>
<dbReference type="Proteomes" id="UP000027730">
    <property type="component" value="Unassembled WGS sequence"/>
</dbReference>
<reference evidence="3 4" key="1">
    <citation type="journal article" date="2014" name="BMC Genomics">
        <title>Genome sequencing of four Aureobasidium pullulans varieties: biotechnological potential, stress tolerance, and description of new species.</title>
        <authorList>
            <person name="Gostin Ar C."/>
            <person name="Ohm R.A."/>
            <person name="Kogej T."/>
            <person name="Sonjak S."/>
            <person name="Turk M."/>
            <person name="Zajc J."/>
            <person name="Zalar P."/>
            <person name="Grube M."/>
            <person name="Sun H."/>
            <person name="Han J."/>
            <person name="Sharma A."/>
            <person name="Chiniquy J."/>
            <person name="Ngan C.Y."/>
            <person name="Lipzen A."/>
            <person name="Barry K."/>
            <person name="Grigoriev I.V."/>
            <person name="Gunde-Cimerman N."/>
        </authorList>
    </citation>
    <scope>NUCLEOTIDE SEQUENCE [LARGE SCALE GENOMIC DNA]</scope>
    <source>
        <strain evidence="3 4">CBS 147.97</strain>
    </source>
</reference>
<accession>A0A074WKY7</accession>
<proteinExistence type="predicted"/>
<feature type="compositionally biased region" description="Low complexity" evidence="1">
    <location>
        <begin position="8"/>
        <end position="19"/>
    </location>
</feature>
<sequence>MATIAEMSLQDLSPSSPQSGTQAASFQSGSLHTPIATPSPASPTQGLSQAANTRPPTPTTSQAVAPQTQQTTGFPPTPSSPSTLDPSQDALQTAPTPTSKSRRKVWKKRLNKTLPWIGLVVTIIFGVPAYNFLFGSTDKQALALQVWSAGNDQRMSCWADWDHGVFSQICNDTLTRPSTAPPVKRAEESQERSLFDFWCSYITVLVVSTVLPLIGLYLSEGRAPHRHDGPAATWGDYYHRIKTRLPFSRPMWLPSMPKVTSRSVFEYDRTGHGDDGGVLVCHGQFIDTRR</sequence>
<feature type="compositionally biased region" description="Polar residues" evidence="1">
    <location>
        <begin position="45"/>
        <end position="65"/>
    </location>
</feature>
<feature type="transmembrane region" description="Helical" evidence="2">
    <location>
        <begin position="195"/>
        <end position="218"/>
    </location>
</feature>
<keyword evidence="4" id="KW-1185">Reference proteome</keyword>
<organism evidence="3 4">
    <name type="scientific">Aureobasidium namibiae CBS 147.97</name>
    <dbReference type="NCBI Taxonomy" id="1043004"/>
    <lineage>
        <taxon>Eukaryota</taxon>
        <taxon>Fungi</taxon>
        <taxon>Dikarya</taxon>
        <taxon>Ascomycota</taxon>
        <taxon>Pezizomycotina</taxon>
        <taxon>Dothideomycetes</taxon>
        <taxon>Dothideomycetidae</taxon>
        <taxon>Dothideales</taxon>
        <taxon>Saccotheciaceae</taxon>
        <taxon>Aureobasidium</taxon>
    </lineage>
</organism>
<feature type="compositionally biased region" description="Polar residues" evidence="1">
    <location>
        <begin position="89"/>
        <end position="99"/>
    </location>
</feature>
<dbReference type="HOGENOM" id="CLU_959694_0_0_1"/>